<evidence type="ECO:0000256" key="6">
    <source>
        <dbReference type="ARBA" id="ARBA00023034"/>
    </source>
</evidence>
<evidence type="ECO:0000313" key="8">
    <source>
        <dbReference type="EMBL" id="KAH7642988.1"/>
    </source>
</evidence>
<evidence type="ECO:0000256" key="1">
    <source>
        <dbReference type="ARBA" id="ARBA00004395"/>
    </source>
</evidence>
<evidence type="ECO:0000256" key="3">
    <source>
        <dbReference type="ARBA" id="ARBA00020978"/>
    </source>
</evidence>
<dbReference type="Pfam" id="PF08700">
    <property type="entry name" value="VPS51_Exo84_N"/>
    <property type="match status" value="1"/>
</dbReference>
<dbReference type="GO" id="GO:0006891">
    <property type="term" value="P:intra-Golgi vesicle-mediated transport"/>
    <property type="evidence" value="ECO:0007669"/>
    <property type="project" value="InterPro"/>
</dbReference>
<keyword evidence="5" id="KW-0653">Protein transport</keyword>
<organism evidence="8">
    <name type="scientific">Dermatophagoides farinae</name>
    <name type="common">American house dust mite</name>
    <dbReference type="NCBI Taxonomy" id="6954"/>
    <lineage>
        <taxon>Eukaryota</taxon>
        <taxon>Metazoa</taxon>
        <taxon>Ecdysozoa</taxon>
        <taxon>Arthropoda</taxon>
        <taxon>Chelicerata</taxon>
        <taxon>Arachnida</taxon>
        <taxon>Acari</taxon>
        <taxon>Acariformes</taxon>
        <taxon>Sarcoptiformes</taxon>
        <taxon>Astigmata</taxon>
        <taxon>Psoroptidia</taxon>
        <taxon>Analgoidea</taxon>
        <taxon>Pyroglyphidae</taxon>
        <taxon>Dermatophagoidinae</taxon>
        <taxon>Dermatophagoides</taxon>
    </lineage>
</organism>
<dbReference type="GO" id="GO:0017119">
    <property type="term" value="C:Golgi transport complex"/>
    <property type="evidence" value="ECO:0007669"/>
    <property type="project" value="InterPro"/>
</dbReference>
<name>A0A9D4P300_DERFA</name>
<dbReference type="Proteomes" id="UP000828236">
    <property type="component" value="Unassembled WGS sequence"/>
</dbReference>
<accession>A0A9D4P300</accession>
<dbReference type="PANTHER" id="PTHR31658">
    <property type="entry name" value="CONSERVED OLIGOMERIC GOLGI COMPLEX SUBUNIT 1"/>
    <property type="match status" value="1"/>
</dbReference>
<dbReference type="InterPro" id="IPR033370">
    <property type="entry name" value="COG1"/>
</dbReference>
<dbReference type="EMBL" id="SDOV01000003">
    <property type="protein sequence ID" value="KAH7642988.1"/>
    <property type="molecule type" value="Genomic_DNA"/>
</dbReference>
<proteinExistence type="inferred from homology"/>
<protein>
    <recommendedName>
        <fullName evidence="3">Conserved oligomeric Golgi complex subunit 1</fullName>
    </recommendedName>
</protein>
<dbReference type="GO" id="GO:0015031">
    <property type="term" value="P:protein transport"/>
    <property type="evidence" value="ECO:0007669"/>
    <property type="project" value="UniProtKB-KW"/>
</dbReference>
<gene>
    <name evidence="8" type="ORF">HUG17_9679</name>
</gene>
<evidence type="ECO:0000256" key="7">
    <source>
        <dbReference type="ARBA" id="ARBA00023136"/>
    </source>
</evidence>
<sequence>MESTNVDHLFRNYLVSDVILVQQKLKNDVEKKQNDLKQLIGERYNELFRATDSFGNMNSSINQLIGSLKKLSTTVLDNKDGQRPVIVEQKHEKFQLNANYFANATVCKFLFDLPLQIWNFLHQENFLLATYSSYYGDRIVQYLADQQSFQCSDICSQQLYSIHNLKSQIIRNCWQQIADQSLENEIDLDKFACKFSYLKILKNCSTNKIIEDFLNNQANNIDTIINETDRISILIQRILNITCNTIKCAKIFHHQSDSDEPQDCTLQNHLKEICKTNHVSELIQASHVQRIRWPEKLLFYTINDSIAIDLDEKFIFDKASLVQWIQTIKTRFYEKIEQKFKSVGSIRELFEEITSVEQWLMENSKLENLPIVDVNQSIWNEWFMAAFETRVYEITEIELKYIQTTFITSLPMIEQNLLNCELNIVEFVWKEPNQPQRINDFNGLVQKTCDMINQRLSIFYEDIIIFKRSHQTFLIRIYSSIAEFLRSLQIQIDSVNDKRQKSLLLFCAVLFQRIPDLCPSISQIFSICDQQQTNGLSWKQISSELRQMNESYLQNLFDLTITEHFSRIDPTSFVDLSQFLKNFSLWETITISNDQEDQSKTIIEVPIQLSLETYQVLHDISNDINRFCAHMVTRQVLINILHLIGRHIMKLYGDALKLLAKLMDPVLKSPKQIISIQLYFDLFFLKKLFIQTKHDDQLRQSNVYRLQKSYQITFGFLLFERTMNNSNPKDVNSSGLNKENVHNLMLIHSCNGEDFKTMLLKQ</sequence>
<reference evidence="8" key="2">
    <citation type="journal article" date="2021" name="World Allergy Organ. J.">
        <title>Chromosome-level assembly of Dermatophagoides farinae genome and transcriptome reveals two novel allergens Der f 37 and Der f 39.</title>
        <authorList>
            <person name="Chen J."/>
            <person name="Cai Z."/>
            <person name="Fan D."/>
            <person name="Hu J."/>
            <person name="Hou Y."/>
            <person name="He Y."/>
            <person name="Zhang Z."/>
            <person name="Zhao Z."/>
            <person name="Gao P."/>
            <person name="Hu W."/>
            <person name="Sun J."/>
            <person name="Li J."/>
            <person name="Ji K."/>
        </authorList>
    </citation>
    <scope>NUCLEOTIDE SEQUENCE</scope>
    <source>
        <strain evidence="8">JKM2019</strain>
    </source>
</reference>
<evidence type="ECO:0000256" key="2">
    <source>
        <dbReference type="ARBA" id="ARBA00006653"/>
    </source>
</evidence>
<reference evidence="8" key="1">
    <citation type="submission" date="2020-06" db="EMBL/GenBank/DDBJ databases">
        <authorList>
            <person name="Ji K."/>
            <person name="Li J."/>
        </authorList>
    </citation>
    <scope>NUCLEOTIDE SEQUENCE</scope>
    <source>
        <strain evidence="8">JKM2019</strain>
        <tissue evidence="8">Whole body</tissue>
    </source>
</reference>
<keyword evidence="7" id="KW-0472">Membrane</keyword>
<evidence type="ECO:0000256" key="4">
    <source>
        <dbReference type="ARBA" id="ARBA00022448"/>
    </source>
</evidence>
<evidence type="ECO:0000256" key="5">
    <source>
        <dbReference type="ARBA" id="ARBA00022927"/>
    </source>
</evidence>
<comment type="subcellular location">
    <subcellularLocation>
        <location evidence="1">Golgi apparatus membrane</location>
        <topology evidence="1">Peripheral membrane protein</topology>
    </subcellularLocation>
</comment>
<comment type="similarity">
    <text evidence="2">Belongs to the COG1 family.</text>
</comment>
<comment type="caution">
    <text evidence="8">The sequence shown here is derived from an EMBL/GenBank/DDBJ whole genome shotgun (WGS) entry which is preliminary data.</text>
</comment>
<dbReference type="GO" id="GO:0000139">
    <property type="term" value="C:Golgi membrane"/>
    <property type="evidence" value="ECO:0007669"/>
    <property type="project" value="UniProtKB-SubCell"/>
</dbReference>
<dbReference type="AlphaFoldDB" id="A0A9D4P300"/>
<dbReference type="PANTHER" id="PTHR31658:SF0">
    <property type="entry name" value="CONSERVED OLIGOMERIC GOLGI COMPLEX SUBUNIT 1"/>
    <property type="match status" value="1"/>
</dbReference>
<keyword evidence="4" id="KW-0813">Transport</keyword>
<keyword evidence="6" id="KW-0333">Golgi apparatus</keyword>